<evidence type="ECO:0000256" key="10">
    <source>
        <dbReference type="ARBA" id="ARBA00029986"/>
    </source>
</evidence>
<evidence type="ECO:0000256" key="5">
    <source>
        <dbReference type="ARBA" id="ARBA00022618"/>
    </source>
</evidence>
<organism evidence="15 16">
    <name type="scientific">Candidatus Berkelbacteria bacterium CG11_big_fil_rev_8_21_14_0_20_42_15</name>
    <dbReference type="NCBI Taxonomy" id="1974517"/>
    <lineage>
        <taxon>Bacteria</taxon>
        <taxon>Candidatus Berkelbacteria</taxon>
    </lineage>
</organism>
<evidence type="ECO:0000256" key="1">
    <source>
        <dbReference type="ARBA" id="ARBA00000971"/>
    </source>
</evidence>
<evidence type="ECO:0000256" key="11">
    <source>
        <dbReference type="HAMAP-Rule" id="MF_00303"/>
    </source>
</evidence>
<dbReference type="PANTHER" id="PTHR30560:SF3">
    <property type="entry name" value="TRIGGER FACTOR-LIKE PROTEIN TIG, CHLOROPLASTIC"/>
    <property type="match status" value="1"/>
</dbReference>
<dbReference type="Pfam" id="PF05697">
    <property type="entry name" value="Trigger_N"/>
    <property type="match status" value="1"/>
</dbReference>
<gene>
    <name evidence="11 15" type="primary">tig</name>
    <name evidence="15" type="ORF">COV40_01390</name>
</gene>
<dbReference type="GO" id="GO:0003755">
    <property type="term" value="F:peptidyl-prolyl cis-trans isomerase activity"/>
    <property type="evidence" value="ECO:0007669"/>
    <property type="project" value="UniProtKB-UniRule"/>
</dbReference>
<comment type="function">
    <text evidence="11">Involved in protein export. Acts as a chaperone by maintaining the newly synthesized protein in an open conformation. Functions as a peptidyl-prolyl cis-trans isomerase.</text>
</comment>
<comment type="similarity">
    <text evidence="2 11 13">Belongs to the FKBP-type PPIase family. Tig subfamily.</text>
</comment>
<proteinExistence type="inferred from homology"/>
<dbReference type="GO" id="GO:0051083">
    <property type="term" value="P:'de novo' cotranslational protein folding"/>
    <property type="evidence" value="ECO:0007669"/>
    <property type="project" value="TreeGrafter"/>
</dbReference>
<dbReference type="GO" id="GO:0043022">
    <property type="term" value="F:ribosome binding"/>
    <property type="evidence" value="ECO:0007669"/>
    <property type="project" value="TreeGrafter"/>
</dbReference>
<dbReference type="InterPro" id="IPR037041">
    <property type="entry name" value="Trigger_fac_C_sf"/>
</dbReference>
<feature type="domain" description="PPIase FKBP-type" evidence="14">
    <location>
        <begin position="188"/>
        <end position="273"/>
    </location>
</feature>
<dbReference type="FunFam" id="3.10.50.40:FF:000001">
    <property type="entry name" value="Trigger factor"/>
    <property type="match status" value="1"/>
</dbReference>
<accession>A0A2H0PZ46</accession>
<dbReference type="PANTHER" id="PTHR30560">
    <property type="entry name" value="TRIGGER FACTOR CHAPERONE AND PEPTIDYL-PROLYL CIS/TRANS ISOMERASE"/>
    <property type="match status" value="1"/>
</dbReference>
<comment type="subcellular location">
    <subcellularLocation>
        <location evidence="11">Cytoplasm</location>
    </subcellularLocation>
    <text evidence="11">About half TF is bound to the ribosome near the polypeptide exit tunnel while the other half is free in the cytoplasm.</text>
</comment>
<dbReference type="Pfam" id="PF05698">
    <property type="entry name" value="Trigger_C"/>
    <property type="match status" value="1"/>
</dbReference>
<evidence type="ECO:0000256" key="3">
    <source>
        <dbReference type="ARBA" id="ARBA00013194"/>
    </source>
</evidence>
<evidence type="ECO:0000256" key="9">
    <source>
        <dbReference type="ARBA" id="ARBA00023306"/>
    </source>
</evidence>
<keyword evidence="9 11" id="KW-0131">Cell cycle</keyword>
<name>A0A2H0PZ46_9BACT</name>
<dbReference type="InterPro" id="IPR001179">
    <property type="entry name" value="PPIase_FKBP_dom"/>
</dbReference>
<evidence type="ECO:0000256" key="12">
    <source>
        <dbReference type="PROSITE-ProRule" id="PRU00277"/>
    </source>
</evidence>
<dbReference type="SUPFAM" id="SSF54534">
    <property type="entry name" value="FKBP-like"/>
    <property type="match status" value="1"/>
</dbReference>
<evidence type="ECO:0000313" key="15">
    <source>
        <dbReference type="EMBL" id="PIR27342.1"/>
    </source>
</evidence>
<dbReference type="GO" id="GO:0005737">
    <property type="term" value="C:cytoplasm"/>
    <property type="evidence" value="ECO:0007669"/>
    <property type="project" value="UniProtKB-SubCell"/>
</dbReference>
<dbReference type="NCBIfam" id="TIGR00115">
    <property type="entry name" value="tig"/>
    <property type="match status" value="1"/>
</dbReference>
<dbReference type="PROSITE" id="PS50059">
    <property type="entry name" value="FKBP_PPIASE"/>
    <property type="match status" value="1"/>
</dbReference>
<dbReference type="SUPFAM" id="SSF102735">
    <property type="entry name" value="Trigger factor ribosome-binding domain"/>
    <property type="match status" value="1"/>
</dbReference>
<dbReference type="Pfam" id="PF00254">
    <property type="entry name" value="FKBP_C"/>
    <property type="match status" value="1"/>
</dbReference>
<comment type="domain">
    <text evidence="11">Consists of 3 domains; the N-terminus binds the ribosome, the middle domain has PPIase activity, while the C-terminus has intrinsic chaperone activity on its own.</text>
</comment>
<dbReference type="GO" id="GO:0043335">
    <property type="term" value="P:protein unfolding"/>
    <property type="evidence" value="ECO:0007669"/>
    <property type="project" value="TreeGrafter"/>
</dbReference>
<dbReference type="GO" id="GO:0044183">
    <property type="term" value="F:protein folding chaperone"/>
    <property type="evidence" value="ECO:0007669"/>
    <property type="project" value="TreeGrafter"/>
</dbReference>
<keyword evidence="5 11" id="KW-0132">Cell division</keyword>
<keyword evidence="7 11" id="KW-0143">Chaperone</keyword>
<dbReference type="HAMAP" id="MF_00303">
    <property type="entry name" value="Trigger_factor_Tig"/>
    <property type="match status" value="1"/>
</dbReference>
<evidence type="ECO:0000256" key="2">
    <source>
        <dbReference type="ARBA" id="ARBA00005464"/>
    </source>
</evidence>
<dbReference type="InterPro" id="IPR008880">
    <property type="entry name" value="Trigger_fac_C"/>
</dbReference>
<evidence type="ECO:0000256" key="8">
    <source>
        <dbReference type="ARBA" id="ARBA00023235"/>
    </source>
</evidence>
<comment type="caution">
    <text evidence="15">The sequence shown here is derived from an EMBL/GenBank/DDBJ whole genome shotgun (WGS) entry which is preliminary data.</text>
</comment>
<dbReference type="InterPro" id="IPR036611">
    <property type="entry name" value="Trigger_fac_ribosome-bd_sf"/>
</dbReference>
<dbReference type="InterPro" id="IPR008881">
    <property type="entry name" value="Trigger_fac_ribosome-bd_bac"/>
</dbReference>
<dbReference type="InterPro" id="IPR005215">
    <property type="entry name" value="Trig_fac"/>
</dbReference>
<sequence>MTRAHNVAIYGRLIIFAMEIEVKDLKKSKYSLKISLPPEELMPYFQATYKKLAPEVKIAGFRPGKAPRKLVEETIGQARLLSESLEVAVQRSYFEAVGREKLIPICPPKVAIVKYPSWGLDADEVEGGLVFEAEIEVMPEVKLGNFSGVKVKKKKIAETKKSDIEKILLHLRRQKATFVEVERGAEKGDRVEINYEGSVGGVKKDAMSAKNQPLVLGEGALIPGFEDNLIGMKKNDEKEFEIKFPADFSARDFAGKTAKFKVRVVDLKEIKLPEPSDQFAASFGRRNIPDLTTAIEKSLKDEVENKARNELELEVIEKVLPYLEVIVPEGLVEQEISRIIAGMEEQIKNRGLKFEKYLESIKKTLPELRRDLRPTAKKNIRIGFLLGKIIEKEKIDQKDPDAGRRALDCLIARLVK</sequence>
<dbReference type="Gene3D" id="3.10.50.40">
    <property type="match status" value="1"/>
</dbReference>
<dbReference type="Gene3D" id="3.30.70.1050">
    <property type="entry name" value="Trigger factor ribosome-binding domain"/>
    <property type="match status" value="1"/>
</dbReference>
<dbReference type="EC" id="5.2.1.8" evidence="3 11"/>
<evidence type="ECO:0000256" key="6">
    <source>
        <dbReference type="ARBA" id="ARBA00023110"/>
    </source>
</evidence>
<dbReference type="SUPFAM" id="SSF109998">
    <property type="entry name" value="Triger factor/SurA peptide-binding domain-like"/>
    <property type="match status" value="1"/>
</dbReference>
<dbReference type="GO" id="GO:0051301">
    <property type="term" value="P:cell division"/>
    <property type="evidence" value="ECO:0007669"/>
    <property type="project" value="UniProtKB-KW"/>
</dbReference>
<dbReference type="Gene3D" id="1.10.3120.10">
    <property type="entry name" value="Trigger factor, C-terminal domain"/>
    <property type="match status" value="1"/>
</dbReference>
<keyword evidence="6 11" id="KW-0697">Rotamase</keyword>
<keyword evidence="8 11" id="KW-0413">Isomerase</keyword>
<keyword evidence="11" id="KW-0963">Cytoplasm</keyword>
<reference evidence="15 16" key="1">
    <citation type="submission" date="2017-09" db="EMBL/GenBank/DDBJ databases">
        <title>Depth-based differentiation of microbial function through sediment-hosted aquifers and enrichment of novel symbionts in the deep terrestrial subsurface.</title>
        <authorList>
            <person name="Probst A.J."/>
            <person name="Ladd B."/>
            <person name="Jarett J.K."/>
            <person name="Geller-Mcgrath D.E."/>
            <person name="Sieber C.M."/>
            <person name="Emerson J.B."/>
            <person name="Anantharaman K."/>
            <person name="Thomas B.C."/>
            <person name="Malmstrom R."/>
            <person name="Stieglmeier M."/>
            <person name="Klingl A."/>
            <person name="Woyke T."/>
            <person name="Ryan C.M."/>
            <person name="Banfield J.F."/>
        </authorList>
    </citation>
    <scope>NUCLEOTIDE SEQUENCE [LARGE SCALE GENOMIC DNA]</scope>
    <source>
        <strain evidence="15">CG11_big_fil_rev_8_21_14_0_20_42_15</strain>
    </source>
</reference>
<evidence type="ECO:0000259" key="14">
    <source>
        <dbReference type="PROSITE" id="PS50059"/>
    </source>
</evidence>
<evidence type="ECO:0000256" key="4">
    <source>
        <dbReference type="ARBA" id="ARBA00016902"/>
    </source>
</evidence>
<dbReference type="AlphaFoldDB" id="A0A2H0PZ46"/>
<protein>
    <recommendedName>
        <fullName evidence="4 11">Trigger factor</fullName>
        <shortName evidence="11">TF</shortName>
        <ecNumber evidence="3 11">5.2.1.8</ecNumber>
    </recommendedName>
    <alternativeName>
        <fullName evidence="10 11">PPIase</fullName>
    </alternativeName>
</protein>
<evidence type="ECO:0000256" key="7">
    <source>
        <dbReference type="ARBA" id="ARBA00023186"/>
    </source>
</evidence>
<comment type="catalytic activity">
    <reaction evidence="1 11 12">
        <text>[protein]-peptidylproline (omega=180) = [protein]-peptidylproline (omega=0)</text>
        <dbReference type="Rhea" id="RHEA:16237"/>
        <dbReference type="Rhea" id="RHEA-COMP:10747"/>
        <dbReference type="Rhea" id="RHEA-COMP:10748"/>
        <dbReference type="ChEBI" id="CHEBI:83833"/>
        <dbReference type="ChEBI" id="CHEBI:83834"/>
        <dbReference type="EC" id="5.2.1.8"/>
    </reaction>
</comment>
<dbReference type="EMBL" id="PCXF01000039">
    <property type="protein sequence ID" value="PIR27342.1"/>
    <property type="molecule type" value="Genomic_DNA"/>
</dbReference>
<dbReference type="GO" id="GO:0015031">
    <property type="term" value="P:protein transport"/>
    <property type="evidence" value="ECO:0007669"/>
    <property type="project" value="UniProtKB-UniRule"/>
</dbReference>
<dbReference type="PIRSF" id="PIRSF003095">
    <property type="entry name" value="Trigger_factor"/>
    <property type="match status" value="1"/>
</dbReference>
<evidence type="ECO:0000313" key="16">
    <source>
        <dbReference type="Proteomes" id="UP000231154"/>
    </source>
</evidence>
<evidence type="ECO:0000256" key="13">
    <source>
        <dbReference type="RuleBase" id="RU003914"/>
    </source>
</evidence>
<dbReference type="InterPro" id="IPR027304">
    <property type="entry name" value="Trigger_fact/SurA_dom_sf"/>
</dbReference>
<dbReference type="InterPro" id="IPR046357">
    <property type="entry name" value="PPIase_dom_sf"/>
</dbReference>
<dbReference type="Proteomes" id="UP000231154">
    <property type="component" value="Unassembled WGS sequence"/>
</dbReference>